<evidence type="ECO:0000313" key="3">
    <source>
        <dbReference type="EMBL" id="ERF72885.1"/>
    </source>
</evidence>
<dbReference type="InterPro" id="IPR036188">
    <property type="entry name" value="FAD/NAD-bd_sf"/>
</dbReference>
<reference evidence="4" key="1">
    <citation type="journal article" date="2014" name="BMC Genomics">
        <title>Genome characteristics reveal the impact of lichenization on lichen-forming fungus Endocarpon pusillum Hedwig (Verrucariales, Ascomycota).</title>
        <authorList>
            <person name="Wang Y.-Y."/>
            <person name="Liu B."/>
            <person name="Zhang X.-Y."/>
            <person name="Zhou Q.-M."/>
            <person name="Zhang T."/>
            <person name="Li H."/>
            <person name="Yu Y.-F."/>
            <person name="Zhang X.-L."/>
            <person name="Hao X.-Y."/>
            <person name="Wang M."/>
            <person name="Wang L."/>
            <person name="Wei J.-C."/>
        </authorList>
    </citation>
    <scope>NUCLEOTIDE SEQUENCE [LARGE SCALE GENOMIC DNA]</scope>
    <source>
        <strain evidence="4">Z07020 / HMAS-L-300199</strain>
    </source>
</reference>
<accession>U1HQY8</accession>
<dbReference type="HOGENOM" id="CLU_345826_0_0_1"/>
<feature type="transmembrane region" description="Helical" evidence="2">
    <location>
        <begin position="48"/>
        <end position="74"/>
    </location>
</feature>
<keyword evidence="4" id="KW-1185">Reference proteome</keyword>
<evidence type="ECO:0000313" key="4">
    <source>
        <dbReference type="Proteomes" id="UP000019373"/>
    </source>
</evidence>
<dbReference type="Gene3D" id="3.50.50.60">
    <property type="entry name" value="FAD/NAD(P)-binding domain"/>
    <property type="match status" value="2"/>
</dbReference>
<proteinExistence type="predicted"/>
<dbReference type="PANTHER" id="PTHR37577:SF1">
    <property type="entry name" value="INTEGRAL MEMBRANE PROTEIN"/>
    <property type="match status" value="1"/>
</dbReference>
<evidence type="ECO:0008006" key="5">
    <source>
        <dbReference type="Google" id="ProtNLM"/>
    </source>
</evidence>
<dbReference type="SUPFAM" id="SSF51905">
    <property type="entry name" value="FAD/NAD(P)-binding domain"/>
    <property type="match status" value="1"/>
</dbReference>
<feature type="transmembrane region" description="Helical" evidence="2">
    <location>
        <begin position="178"/>
        <end position="196"/>
    </location>
</feature>
<dbReference type="RefSeq" id="XP_007801459.1">
    <property type="nucleotide sequence ID" value="XM_007803268.1"/>
</dbReference>
<dbReference type="PANTHER" id="PTHR37577">
    <property type="entry name" value="INTEGRAL MEMBRANE PROTEIN"/>
    <property type="match status" value="1"/>
</dbReference>
<feature type="transmembrane region" description="Helical" evidence="2">
    <location>
        <begin position="325"/>
        <end position="347"/>
    </location>
</feature>
<sequence length="817" mass="91117">MGAYVSKEQCEGFHSVELNCTIQNVTVTNPYRVIGGLNHGEFEPNPDIAGIGILYAFFSVAAVALLISLIYLVLQTTPLMNFTGLHSSNHQLRNPSRAREGHSYRTTWADVFEGIILSCSDQQLFTSGAYALTLRYAQGCKISAYHYNVVANMMLITCATHLMSITVVSQYWKHKLLAILRILLVTALYIVTALLLSNQNAGLELQWPTATPKQNETETLLVLPAACFQSNRGAVDKTLKDSFGRGGQHLAVNAIGKSSPNNHIVGWNFFILMVLWYGAAIIAEGWRFWLHWYHRRDDIRGNAPSRFPRLRAFLSISNKWISRLFWVYQAVGTIFCMVAIVMTFLYIQSLRGWMNRSPWLKKEVDGTNPEYDATSFGQLVPLLLTLLTVFTTLQLIGDKFSDFWHQEKGPDTEAAQHLNAVQDTISQEMPEKKHDTTLQDSQQKKDQTTVEVISVPPTPLLELNEPEFLSKSPRPTNSKTLTAPFNITIIAASPAGSVLACSLLGTDAGGLVFEAEDSFDARGQDGTWELYEETGSLTLHECGLYDEHLGTPFPRRDHQGLNVDEDLNLHFANGIKRGFDVGADGTWSKPPSLLTDKKPYYSGVFGMFFKISDCEACFPDVHSFINRGSIFSSSNSRSITAQQMGDKSIWVGTSSVKPADYENTCGYDVYDAEQAKKAQQRLHIGQIPLHMLPVGHRWTRGPGVTLMGDTAYLMTSYAGESVNLAMKDAINVGRALSETQVASTKGGLDKKVKVFEEEMFVRAAKVRAMIPMLLGKGAQRATIGKSIVINMTDEEVPWFAMPIFKVWSIFFFYKMVY</sequence>
<organism evidence="3 4">
    <name type="scientific">Endocarpon pusillum (strain Z07020 / HMAS-L-300199)</name>
    <name type="common">Lichen-forming fungus</name>
    <dbReference type="NCBI Taxonomy" id="1263415"/>
    <lineage>
        <taxon>Eukaryota</taxon>
        <taxon>Fungi</taxon>
        <taxon>Dikarya</taxon>
        <taxon>Ascomycota</taxon>
        <taxon>Pezizomycotina</taxon>
        <taxon>Eurotiomycetes</taxon>
        <taxon>Chaetothyriomycetidae</taxon>
        <taxon>Verrucariales</taxon>
        <taxon>Verrucariaceae</taxon>
        <taxon>Endocarpon</taxon>
    </lineage>
</organism>
<dbReference type="Proteomes" id="UP000019373">
    <property type="component" value="Unassembled WGS sequence"/>
</dbReference>
<feature type="transmembrane region" description="Helical" evidence="2">
    <location>
        <begin position="264"/>
        <end position="283"/>
    </location>
</feature>
<feature type="transmembrane region" description="Helical" evidence="2">
    <location>
        <begin position="379"/>
        <end position="397"/>
    </location>
</feature>
<feature type="region of interest" description="Disordered" evidence="1">
    <location>
        <begin position="430"/>
        <end position="449"/>
    </location>
</feature>
<dbReference type="eggNOG" id="KOG2614">
    <property type="taxonomic scope" value="Eukaryota"/>
</dbReference>
<keyword evidence="2" id="KW-1133">Transmembrane helix</keyword>
<dbReference type="AlphaFoldDB" id="U1HQY8"/>
<dbReference type="GeneID" id="19243540"/>
<protein>
    <recommendedName>
        <fullName evidence="5">FAD-binding domain-containing protein</fullName>
    </recommendedName>
</protein>
<keyword evidence="2" id="KW-0812">Transmembrane</keyword>
<feature type="compositionally biased region" description="Basic and acidic residues" evidence="1">
    <location>
        <begin position="430"/>
        <end position="448"/>
    </location>
</feature>
<dbReference type="EMBL" id="KE721022">
    <property type="protein sequence ID" value="ERF72885.1"/>
    <property type="molecule type" value="Genomic_DNA"/>
</dbReference>
<keyword evidence="2" id="KW-0472">Membrane</keyword>
<evidence type="ECO:0000256" key="1">
    <source>
        <dbReference type="SAM" id="MobiDB-lite"/>
    </source>
</evidence>
<dbReference type="InterPro" id="IPR053018">
    <property type="entry name" value="Elsinochrome_Biosynth-Asso"/>
</dbReference>
<evidence type="ECO:0000256" key="2">
    <source>
        <dbReference type="SAM" id="Phobius"/>
    </source>
</evidence>
<gene>
    <name evidence="3" type="ORF">EPUS_08693</name>
</gene>
<name>U1HQY8_ENDPU</name>
<dbReference type="OrthoDB" id="655030at2759"/>
<feature type="transmembrane region" description="Helical" evidence="2">
    <location>
        <begin position="149"/>
        <end position="172"/>
    </location>
</feature>